<keyword evidence="3" id="KW-1185">Reference proteome</keyword>
<comment type="caution">
    <text evidence="2">The sequence shown here is derived from an EMBL/GenBank/DDBJ whole genome shotgun (WGS) entry which is preliminary data.</text>
</comment>
<gene>
    <name evidence="2" type="ORF">NITHO_720005</name>
</gene>
<sequence>MMKGDHTHLDEKVVPVAVAPNEPIAELWRGLLEQEGITAMLKAMGPGAAYFSNFGYQHTLYVLESDAERARDILDVETEAEER</sequence>
<protein>
    <recommendedName>
        <fullName evidence="1">DUF2007 domain-containing protein</fullName>
    </recommendedName>
</protein>
<dbReference type="AlphaFoldDB" id="I4EN28"/>
<feature type="domain" description="DUF2007" evidence="1">
    <location>
        <begin position="21"/>
        <end position="75"/>
    </location>
</feature>
<dbReference type="EMBL" id="CAGS01000690">
    <property type="protein sequence ID" value="CCF86091.1"/>
    <property type="molecule type" value="Genomic_DNA"/>
</dbReference>
<dbReference type="Pfam" id="PF09413">
    <property type="entry name" value="DUF2007"/>
    <property type="match status" value="1"/>
</dbReference>
<evidence type="ECO:0000259" key="1">
    <source>
        <dbReference type="Pfam" id="PF09413"/>
    </source>
</evidence>
<proteinExistence type="predicted"/>
<organism evidence="2 3">
    <name type="scientific">Nitrolancea hollandica Lb</name>
    <dbReference type="NCBI Taxonomy" id="1129897"/>
    <lineage>
        <taxon>Bacteria</taxon>
        <taxon>Pseudomonadati</taxon>
        <taxon>Thermomicrobiota</taxon>
        <taxon>Thermomicrobia</taxon>
        <taxon>Sphaerobacterales</taxon>
        <taxon>Sphaerobacterineae</taxon>
        <taxon>Sphaerobacteraceae</taxon>
        <taxon>Nitrolancea</taxon>
    </lineage>
</organism>
<accession>I4EN28</accession>
<evidence type="ECO:0000313" key="2">
    <source>
        <dbReference type="EMBL" id="CCF86091.1"/>
    </source>
</evidence>
<reference evidence="2 3" key="1">
    <citation type="journal article" date="2012" name="ISME J.">
        <title>Nitrification expanded: discovery, physiology and genomics of a nitrite-oxidizing bacterium from the phylum Chloroflexi.</title>
        <authorList>
            <person name="Sorokin D.Y."/>
            <person name="Lucker S."/>
            <person name="Vejmelkova D."/>
            <person name="Kostrikina N.A."/>
            <person name="Kleerebezem R."/>
            <person name="Rijpstra W.I."/>
            <person name="Damste J.S."/>
            <person name="Le Paslier D."/>
            <person name="Muyzer G."/>
            <person name="Wagner M."/>
            <person name="van Loosdrecht M.C."/>
            <person name="Daims H."/>
        </authorList>
    </citation>
    <scope>NUCLEOTIDE SEQUENCE [LARGE SCALE GENOMIC DNA]</scope>
    <source>
        <strain evidence="3">none</strain>
    </source>
</reference>
<dbReference type="InterPro" id="IPR018551">
    <property type="entry name" value="DUF2007"/>
</dbReference>
<dbReference type="Proteomes" id="UP000004221">
    <property type="component" value="Unassembled WGS sequence"/>
</dbReference>
<name>I4EN28_9BACT</name>
<evidence type="ECO:0000313" key="3">
    <source>
        <dbReference type="Proteomes" id="UP000004221"/>
    </source>
</evidence>
<dbReference type="RefSeq" id="WP_008481690.1">
    <property type="nucleotide sequence ID" value="NZ_CAGS01000690.1"/>
</dbReference>